<gene>
    <name evidence="1" type="primary">orf168</name>
</gene>
<dbReference type="EMBL" id="AY129393">
    <property type="protein sequence ID" value="AAN16064.1"/>
    <property type="molecule type" value="Genomic_DNA"/>
</dbReference>
<evidence type="ECO:0000313" key="1">
    <source>
        <dbReference type="EMBL" id="AAN16064.1"/>
    </source>
</evidence>
<name>Q8GEC2_STUST</name>
<sequence length="167" mass="18566">MSEVVEILQRELGITRASDPRPVLATVNVAMCTVFIGYDQENGIGFLGHFDFPGNTSVLPTLFNTLRNLSGNSATYKCTILGGNKYGWARSPTTRRKIHLAASFASTKYGINIQIEHEAPYQKLFKKTALKFDTRNGEIGPHPQRITMLSLGALLLNKPVRIIYEPK</sequence>
<proteinExistence type="predicted"/>
<protein>
    <submittedName>
        <fullName evidence="1">ORF168</fullName>
    </submittedName>
</protein>
<organism evidence="1">
    <name type="scientific">Stutzerimonas stutzeri</name>
    <name type="common">Pseudomonas stutzeri</name>
    <dbReference type="NCBI Taxonomy" id="316"/>
    <lineage>
        <taxon>Bacteria</taxon>
        <taxon>Pseudomonadati</taxon>
        <taxon>Pseudomonadota</taxon>
        <taxon>Gammaproteobacteria</taxon>
        <taxon>Pseudomonadales</taxon>
        <taxon>Pseudomonadaceae</taxon>
        <taxon>Stutzerimonas</taxon>
    </lineage>
</organism>
<reference evidence="1" key="1">
    <citation type="journal article" date="2003" name="J. Bacteriol.">
        <title>Recombination activity of a distinctive integron-gene cassette system associated with Pseudomonas stutzeri populations in soil.</title>
        <authorList>
            <person name="Holmes A.J."/>
            <person name="Holley M.P."/>
            <person name="Mahon A."/>
            <person name="Nield B."/>
            <person name="Gillings M."/>
            <person name="Stokes H.W."/>
        </authorList>
    </citation>
    <scope>NUCLEOTIDE SEQUENCE</scope>
    <source>
        <strain evidence="1">BAM17</strain>
    </source>
</reference>
<accession>Q8GEC2</accession>
<dbReference type="AlphaFoldDB" id="Q8GEC2"/>